<protein>
    <submittedName>
        <fullName evidence="1">Uncharacterized protein</fullName>
    </submittedName>
</protein>
<gene>
    <name evidence="1" type="ORF">HUJ06_028249</name>
</gene>
<dbReference type="EMBL" id="DUZY01000002">
    <property type="protein sequence ID" value="DAD26781.1"/>
    <property type="molecule type" value="Genomic_DNA"/>
</dbReference>
<dbReference type="AlphaFoldDB" id="A0A822Y5A6"/>
<dbReference type="Proteomes" id="UP000607653">
    <property type="component" value="Unassembled WGS sequence"/>
</dbReference>
<name>A0A822Y5A6_NELNU</name>
<comment type="caution">
    <text evidence="1">The sequence shown here is derived from an EMBL/GenBank/DDBJ whole genome shotgun (WGS) entry which is preliminary data.</text>
</comment>
<evidence type="ECO:0000313" key="2">
    <source>
        <dbReference type="Proteomes" id="UP000607653"/>
    </source>
</evidence>
<accession>A0A822Y5A6</accession>
<evidence type="ECO:0000313" key="1">
    <source>
        <dbReference type="EMBL" id="DAD26781.1"/>
    </source>
</evidence>
<organism evidence="1 2">
    <name type="scientific">Nelumbo nucifera</name>
    <name type="common">Sacred lotus</name>
    <dbReference type="NCBI Taxonomy" id="4432"/>
    <lineage>
        <taxon>Eukaryota</taxon>
        <taxon>Viridiplantae</taxon>
        <taxon>Streptophyta</taxon>
        <taxon>Embryophyta</taxon>
        <taxon>Tracheophyta</taxon>
        <taxon>Spermatophyta</taxon>
        <taxon>Magnoliopsida</taxon>
        <taxon>Proteales</taxon>
        <taxon>Nelumbonaceae</taxon>
        <taxon>Nelumbo</taxon>
    </lineage>
</organism>
<proteinExistence type="predicted"/>
<reference evidence="1 2" key="1">
    <citation type="journal article" date="2020" name="Mol. Biol. Evol.">
        <title>Distinct Expression and Methylation Patterns for Genes with Different Fates following a Single Whole-Genome Duplication in Flowering Plants.</title>
        <authorList>
            <person name="Shi T."/>
            <person name="Rahmani R.S."/>
            <person name="Gugger P.F."/>
            <person name="Wang M."/>
            <person name="Li H."/>
            <person name="Zhang Y."/>
            <person name="Li Z."/>
            <person name="Wang Q."/>
            <person name="Van de Peer Y."/>
            <person name="Marchal K."/>
            <person name="Chen J."/>
        </authorList>
    </citation>
    <scope>NUCLEOTIDE SEQUENCE [LARGE SCALE GENOMIC DNA]</scope>
    <source>
        <tissue evidence="1">Leaf</tissue>
    </source>
</reference>
<keyword evidence="2" id="KW-1185">Reference proteome</keyword>
<sequence>MCIPVLYHCTSDCNFISDKLILHFEAQRLCSNKLNPSVKDVRGNFLMRLTWFTQEKKRKDEDELRLIFSKKYAKNPLMDNCRSRKVL</sequence>